<evidence type="ECO:0000259" key="11">
    <source>
        <dbReference type="PROSITE" id="PS50011"/>
    </source>
</evidence>
<feature type="binding site" evidence="9">
    <location>
        <position position="47"/>
    </location>
    <ligand>
        <name>ATP</name>
        <dbReference type="ChEBI" id="CHEBI:30616"/>
    </ligand>
</feature>
<evidence type="ECO:0000256" key="5">
    <source>
        <dbReference type="ARBA" id="ARBA00022777"/>
    </source>
</evidence>
<dbReference type="GO" id="GO:0004714">
    <property type="term" value="F:transmembrane receptor protein tyrosine kinase activity"/>
    <property type="evidence" value="ECO:0007669"/>
    <property type="project" value="InterPro"/>
</dbReference>
<dbReference type="InterPro" id="IPR000719">
    <property type="entry name" value="Prot_kinase_dom"/>
</dbReference>
<dbReference type="FunFam" id="3.30.200.20:FF:000039">
    <property type="entry name" value="receptor-like protein kinase FERONIA"/>
    <property type="match status" value="1"/>
</dbReference>
<name>A0A834LBY4_RHOSS</name>
<dbReference type="InterPro" id="IPR017441">
    <property type="entry name" value="Protein_kinase_ATP_BS"/>
</dbReference>
<sequence length="223" mass="25549">MLCRCFSLADIHLATNNFDDALVVGRGGFGKVYKGFINDGTTVVAVKLLNAESKQGAKEFWTEIKTLSTLRHPHLVTLIGYSDEFSEMILVYEYMINGTLAELLYKMSRKRYGPDFHHLNWEQRINVCIGAARGLDYLHTEKRVIHSDVKTTNILLDENRKAKISDFGLSRMGTTNQLQTHCRNTSLIYSSHNEVVRQRKSDEDEHRPVLWVVEEQSQEDGPM</sequence>
<gene>
    <name evidence="12" type="ORF">RHSIM_Rhsim10G0054700</name>
</gene>
<comment type="catalytic activity">
    <reaction evidence="8">
        <text>L-seryl-[protein] + ATP = O-phospho-L-seryl-[protein] + ADP + H(+)</text>
        <dbReference type="Rhea" id="RHEA:17989"/>
        <dbReference type="Rhea" id="RHEA-COMP:9863"/>
        <dbReference type="Rhea" id="RHEA-COMP:11604"/>
        <dbReference type="ChEBI" id="CHEBI:15378"/>
        <dbReference type="ChEBI" id="CHEBI:29999"/>
        <dbReference type="ChEBI" id="CHEBI:30616"/>
        <dbReference type="ChEBI" id="CHEBI:83421"/>
        <dbReference type="ChEBI" id="CHEBI:456216"/>
        <dbReference type="EC" id="2.7.11.1"/>
    </reaction>
</comment>
<dbReference type="SUPFAM" id="SSF56112">
    <property type="entry name" value="Protein kinase-like (PK-like)"/>
    <property type="match status" value="1"/>
</dbReference>
<dbReference type="Proteomes" id="UP000626092">
    <property type="component" value="Unassembled WGS sequence"/>
</dbReference>
<keyword evidence="3" id="KW-0808">Transferase</keyword>
<dbReference type="SMART" id="SM00220">
    <property type="entry name" value="S_TKc"/>
    <property type="match status" value="1"/>
</dbReference>
<dbReference type="PROSITE" id="PS50011">
    <property type="entry name" value="PROTEIN_KINASE_DOM"/>
    <property type="match status" value="1"/>
</dbReference>
<evidence type="ECO:0000313" key="12">
    <source>
        <dbReference type="EMBL" id="KAF7129032.1"/>
    </source>
</evidence>
<evidence type="ECO:0000256" key="4">
    <source>
        <dbReference type="ARBA" id="ARBA00022741"/>
    </source>
</evidence>
<dbReference type="GO" id="GO:0004674">
    <property type="term" value="F:protein serine/threonine kinase activity"/>
    <property type="evidence" value="ECO:0007669"/>
    <property type="project" value="UniProtKB-KW"/>
</dbReference>
<feature type="domain" description="Protein kinase" evidence="11">
    <location>
        <begin position="18"/>
        <end position="223"/>
    </location>
</feature>
<keyword evidence="5" id="KW-0418">Kinase</keyword>
<dbReference type="Gene3D" id="3.30.200.20">
    <property type="entry name" value="Phosphorylase Kinase, domain 1"/>
    <property type="match status" value="1"/>
</dbReference>
<dbReference type="GO" id="GO:0009506">
    <property type="term" value="C:plasmodesma"/>
    <property type="evidence" value="ECO:0007669"/>
    <property type="project" value="TreeGrafter"/>
</dbReference>
<dbReference type="EC" id="2.7.11.1" evidence="1"/>
<evidence type="ECO:0000256" key="9">
    <source>
        <dbReference type="PROSITE-ProRule" id="PRU10141"/>
    </source>
</evidence>
<evidence type="ECO:0000256" key="2">
    <source>
        <dbReference type="ARBA" id="ARBA00022527"/>
    </source>
</evidence>
<dbReference type="InterPro" id="IPR011009">
    <property type="entry name" value="Kinase-like_dom_sf"/>
</dbReference>
<evidence type="ECO:0000256" key="8">
    <source>
        <dbReference type="ARBA" id="ARBA00048679"/>
    </source>
</evidence>
<dbReference type="GO" id="GO:0005524">
    <property type="term" value="F:ATP binding"/>
    <property type="evidence" value="ECO:0007669"/>
    <property type="project" value="UniProtKB-UniRule"/>
</dbReference>
<dbReference type="InterPro" id="IPR045272">
    <property type="entry name" value="ANXUR1/2-like"/>
</dbReference>
<evidence type="ECO:0000256" key="10">
    <source>
        <dbReference type="RuleBase" id="RU000304"/>
    </source>
</evidence>
<evidence type="ECO:0000256" key="6">
    <source>
        <dbReference type="ARBA" id="ARBA00022840"/>
    </source>
</evidence>
<accession>A0A834LBY4</accession>
<dbReference type="PANTHER" id="PTHR27003">
    <property type="entry name" value="OS07G0166700 PROTEIN"/>
    <property type="match status" value="1"/>
</dbReference>
<dbReference type="PANTHER" id="PTHR27003:SF467">
    <property type="entry name" value="PROTEIN KINASE DOMAIN-CONTAINING PROTEIN"/>
    <property type="match status" value="1"/>
</dbReference>
<evidence type="ECO:0000256" key="1">
    <source>
        <dbReference type="ARBA" id="ARBA00012513"/>
    </source>
</evidence>
<keyword evidence="4 9" id="KW-0547">Nucleotide-binding</keyword>
<proteinExistence type="inferred from homology"/>
<dbReference type="EMBL" id="WJXA01000010">
    <property type="protein sequence ID" value="KAF7129032.1"/>
    <property type="molecule type" value="Genomic_DNA"/>
</dbReference>
<evidence type="ECO:0000256" key="3">
    <source>
        <dbReference type="ARBA" id="ARBA00022679"/>
    </source>
</evidence>
<protein>
    <recommendedName>
        <fullName evidence="1">non-specific serine/threonine protein kinase</fullName>
        <ecNumber evidence="1">2.7.11.1</ecNumber>
    </recommendedName>
</protein>
<dbReference type="Gene3D" id="1.10.510.10">
    <property type="entry name" value="Transferase(Phosphotransferase) domain 1"/>
    <property type="match status" value="1"/>
</dbReference>
<organism evidence="12 13">
    <name type="scientific">Rhododendron simsii</name>
    <name type="common">Sims's rhododendron</name>
    <dbReference type="NCBI Taxonomy" id="118357"/>
    <lineage>
        <taxon>Eukaryota</taxon>
        <taxon>Viridiplantae</taxon>
        <taxon>Streptophyta</taxon>
        <taxon>Embryophyta</taxon>
        <taxon>Tracheophyta</taxon>
        <taxon>Spermatophyta</taxon>
        <taxon>Magnoliopsida</taxon>
        <taxon>eudicotyledons</taxon>
        <taxon>Gunneridae</taxon>
        <taxon>Pentapetalae</taxon>
        <taxon>asterids</taxon>
        <taxon>Ericales</taxon>
        <taxon>Ericaceae</taxon>
        <taxon>Ericoideae</taxon>
        <taxon>Rhodoreae</taxon>
        <taxon>Rhododendron</taxon>
    </lineage>
</organism>
<evidence type="ECO:0000313" key="13">
    <source>
        <dbReference type="Proteomes" id="UP000626092"/>
    </source>
</evidence>
<comment type="similarity">
    <text evidence="10">Belongs to the protein kinase superfamily.</text>
</comment>
<dbReference type="InterPro" id="IPR008271">
    <property type="entry name" value="Ser/Thr_kinase_AS"/>
</dbReference>
<comment type="caution">
    <text evidence="12">The sequence shown here is derived from an EMBL/GenBank/DDBJ whole genome shotgun (WGS) entry which is preliminary data.</text>
</comment>
<reference evidence="12" key="1">
    <citation type="submission" date="2019-11" db="EMBL/GenBank/DDBJ databases">
        <authorList>
            <person name="Liu Y."/>
            <person name="Hou J."/>
            <person name="Li T.-Q."/>
            <person name="Guan C.-H."/>
            <person name="Wu X."/>
            <person name="Wu H.-Z."/>
            <person name="Ling F."/>
            <person name="Zhang R."/>
            <person name="Shi X.-G."/>
            <person name="Ren J.-P."/>
            <person name="Chen E.-F."/>
            <person name="Sun J.-M."/>
        </authorList>
    </citation>
    <scope>NUCLEOTIDE SEQUENCE</scope>
    <source>
        <strain evidence="12">Adult_tree_wgs_1</strain>
        <tissue evidence="12">Leaves</tissue>
    </source>
</reference>
<keyword evidence="6 9" id="KW-0067">ATP-binding</keyword>
<dbReference type="AlphaFoldDB" id="A0A834LBY4"/>
<dbReference type="GO" id="GO:0005886">
    <property type="term" value="C:plasma membrane"/>
    <property type="evidence" value="ECO:0007669"/>
    <property type="project" value="TreeGrafter"/>
</dbReference>
<dbReference type="OrthoDB" id="4062651at2759"/>
<evidence type="ECO:0000256" key="7">
    <source>
        <dbReference type="ARBA" id="ARBA00047899"/>
    </source>
</evidence>
<dbReference type="InterPro" id="IPR001245">
    <property type="entry name" value="Ser-Thr/Tyr_kinase_cat_dom"/>
</dbReference>
<dbReference type="PROSITE" id="PS00108">
    <property type="entry name" value="PROTEIN_KINASE_ST"/>
    <property type="match status" value="1"/>
</dbReference>
<dbReference type="PROSITE" id="PS00107">
    <property type="entry name" value="PROTEIN_KINASE_ATP"/>
    <property type="match status" value="1"/>
</dbReference>
<keyword evidence="13" id="KW-1185">Reference proteome</keyword>
<dbReference type="Pfam" id="PF07714">
    <property type="entry name" value="PK_Tyr_Ser-Thr"/>
    <property type="match status" value="1"/>
</dbReference>
<dbReference type="FunFam" id="1.10.510.10:FF:001023">
    <property type="entry name" value="Os07g0541700 protein"/>
    <property type="match status" value="1"/>
</dbReference>
<keyword evidence="2 10" id="KW-0723">Serine/threonine-protein kinase</keyword>
<comment type="catalytic activity">
    <reaction evidence="7">
        <text>L-threonyl-[protein] + ATP = O-phospho-L-threonyl-[protein] + ADP + H(+)</text>
        <dbReference type="Rhea" id="RHEA:46608"/>
        <dbReference type="Rhea" id="RHEA-COMP:11060"/>
        <dbReference type="Rhea" id="RHEA-COMP:11605"/>
        <dbReference type="ChEBI" id="CHEBI:15378"/>
        <dbReference type="ChEBI" id="CHEBI:30013"/>
        <dbReference type="ChEBI" id="CHEBI:30616"/>
        <dbReference type="ChEBI" id="CHEBI:61977"/>
        <dbReference type="ChEBI" id="CHEBI:456216"/>
        <dbReference type="EC" id="2.7.11.1"/>
    </reaction>
</comment>